<feature type="non-terminal residue" evidence="1">
    <location>
        <position position="1"/>
    </location>
</feature>
<keyword evidence="2" id="KW-1185">Reference proteome</keyword>
<dbReference type="EMBL" id="CAJVPP010011446">
    <property type="protein sequence ID" value="CAG8714308.1"/>
    <property type="molecule type" value="Genomic_DNA"/>
</dbReference>
<evidence type="ECO:0000313" key="1">
    <source>
        <dbReference type="EMBL" id="CAG8714308.1"/>
    </source>
</evidence>
<feature type="non-terminal residue" evidence="1">
    <location>
        <position position="103"/>
    </location>
</feature>
<reference evidence="1" key="1">
    <citation type="submission" date="2021-06" db="EMBL/GenBank/DDBJ databases">
        <authorList>
            <person name="Kallberg Y."/>
            <person name="Tangrot J."/>
            <person name="Rosling A."/>
        </authorList>
    </citation>
    <scope>NUCLEOTIDE SEQUENCE</scope>
    <source>
        <strain evidence="1">87-6 pot B 2015</strain>
    </source>
</reference>
<organism evidence="1 2">
    <name type="scientific">Funneliformis mosseae</name>
    <name type="common">Endomycorrhizal fungus</name>
    <name type="synonym">Glomus mosseae</name>
    <dbReference type="NCBI Taxonomy" id="27381"/>
    <lineage>
        <taxon>Eukaryota</taxon>
        <taxon>Fungi</taxon>
        <taxon>Fungi incertae sedis</taxon>
        <taxon>Mucoromycota</taxon>
        <taxon>Glomeromycotina</taxon>
        <taxon>Glomeromycetes</taxon>
        <taxon>Glomerales</taxon>
        <taxon>Glomeraceae</taxon>
        <taxon>Funneliformis</taxon>
    </lineage>
</organism>
<gene>
    <name evidence="1" type="ORF">FMOSSE_LOCUS14536</name>
</gene>
<proteinExistence type="predicted"/>
<sequence length="103" mass="11437">VNRLIPPITADSTLIGTLLQISDLLAKIDKGGIRASLLESTSEIAFHLVQFGFFHNLKSDFIIEVKKEYNKWIVLPAHILERMGVLVAESAPAWQDVHSTGNQ</sequence>
<dbReference type="AlphaFoldDB" id="A0A9N9I0P0"/>
<accession>A0A9N9I0P0</accession>
<evidence type="ECO:0000313" key="2">
    <source>
        <dbReference type="Proteomes" id="UP000789375"/>
    </source>
</evidence>
<comment type="caution">
    <text evidence="1">The sequence shown here is derived from an EMBL/GenBank/DDBJ whole genome shotgun (WGS) entry which is preliminary data.</text>
</comment>
<name>A0A9N9I0P0_FUNMO</name>
<dbReference type="Proteomes" id="UP000789375">
    <property type="component" value="Unassembled WGS sequence"/>
</dbReference>
<protein>
    <submittedName>
        <fullName evidence="1">9641_t:CDS:1</fullName>
    </submittedName>
</protein>